<dbReference type="InParanoid" id="A0A554NCI6"/>
<name>A0A554NCI6_9EURY</name>
<dbReference type="Proteomes" id="UP000319894">
    <property type="component" value="Unassembled WGS sequence"/>
</dbReference>
<accession>A0A554NCI6</accession>
<dbReference type="Pfam" id="PF18480">
    <property type="entry name" value="DUF5615"/>
    <property type="match status" value="1"/>
</dbReference>
<evidence type="ECO:0000313" key="3">
    <source>
        <dbReference type="Proteomes" id="UP000319894"/>
    </source>
</evidence>
<dbReference type="AlphaFoldDB" id="A0A554NCI6"/>
<reference evidence="2 3" key="1">
    <citation type="submission" date="2018-06" db="EMBL/GenBank/DDBJ databases">
        <title>Natronomonas sp. F16-60 a new haloarchaeon isolated from a solar saltern of Isla Cristina, Huelva, Spain.</title>
        <authorList>
            <person name="Duran-Viseras A."/>
            <person name="Sanchez-Porro C."/>
            <person name="Ventosa A."/>
        </authorList>
    </citation>
    <scope>NUCLEOTIDE SEQUENCE [LARGE SCALE GENOMIC DNA]</scope>
    <source>
        <strain evidence="2 3">F16-60</strain>
    </source>
</reference>
<feature type="domain" description="DUF5615" evidence="1">
    <location>
        <begin position="1"/>
        <end position="87"/>
    </location>
</feature>
<dbReference type="RefSeq" id="WP_144261450.1">
    <property type="nucleotide sequence ID" value="NZ_QMDX01000003.1"/>
</dbReference>
<evidence type="ECO:0000313" key="2">
    <source>
        <dbReference type="EMBL" id="TSD14730.1"/>
    </source>
</evidence>
<dbReference type="OrthoDB" id="147476at2157"/>
<comment type="caution">
    <text evidence="2">The sequence shown here is derived from an EMBL/GenBank/DDBJ whole genome shotgun (WGS) entry which is preliminary data.</text>
</comment>
<protein>
    <recommendedName>
        <fullName evidence="1">DUF5615 domain-containing protein</fullName>
    </recommendedName>
</protein>
<dbReference type="EMBL" id="QMDX01000003">
    <property type="protein sequence ID" value="TSD14730.1"/>
    <property type="molecule type" value="Genomic_DNA"/>
</dbReference>
<evidence type="ECO:0000259" key="1">
    <source>
        <dbReference type="Pfam" id="PF18480"/>
    </source>
</evidence>
<keyword evidence="3" id="KW-1185">Reference proteome</keyword>
<sequence length="105" mass="11521">MRLLADENVIPAHVSALSAAGHDVKRVRDLLDTGASDTAVLDAAHESDRVVLTYDRTDFADVTDHAGVCIAEETMSPRAVRRSIERVERAYPALDDVVEFLSDWA</sequence>
<organism evidence="2 3">
    <name type="scientific">Haloglomus irregulare</name>
    <dbReference type="NCBI Taxonomy" id="2234134"/>
    <lineage>
        <taxon>Archaea</taxon>
        <taxon>Methanobacteriati</taxon>
        <taxon>Methanobacteriota</taxon>
        <taxon>Stenosarchaea group</taxon>
        <taxon>Halobacteria</taxon>
        <taxon>Halobacteriales</taxon>
        <taxon>Natronomonadaceae</taxon>
        <taxon>Haloglomus</taxon>
    </lineage>
</organism>
<dbReference type="InterPro" id="IPR041049">
    <property type="entry name" value="DUF5615"/>
</dbReference>
<proteinExistence type="predicted"/>
<gene>
    <name evidence="2" type="ORF">DP107_07070</name>
</gene>